<gene>
    <name evidence="8" type="primary">fusA</name>
    <name evidence="10" type="ORF">SAMN05421753_13012</name>
</gene>
<dbReference type="InterPro" id="IPR004540">
    <property type="entry name" value="Transl_elong_EFG/EF2"/>
</dbReference>
<evidence type="ECO:0000256" key="3">
    <source>
        <dbReference type="ARBA" id="ARBA00022741"/>
    </source>
</evidence>
<dbReference type="Proteomes" id="UP000199518">
    <property type="component" value="Unassembled WGS sequence"/>
</dbReference>
<dbReference type="Gene3D" id="2.40.30.10">
    <property type="entry name" value="Translation factors"/>
    <property type="match status" value="1"/>
</dbReference>
<keyword evidence="3 8" id="KW-0547">Nucleotide-binding</keyword>
<evidence type="ECO:0000256" key="2">
    <source>
        <dbReference type="ARBA" id="ARBA00017872"/>
    </source>
</evidence>
<dbReference type="PRINTS" id="PR00315">
    <property type="entry name" value="ELONGATNFCT"/>
</dbReference>
<dbReference type="InterPro" id="IPR004161">
    <property type="entry name" value="EFTu-like_2"/>
</dbReference>
<dbReference type="Gene3D" id="3.30.230.10">
    <property type="match status" value="1"/>
</dbReference>
<dbReference type="InterPro" id="IPR009022">
    <property type="entry name" value="EFG_III"/>
</dbReference>
<comment type="function">
    <text evidence="7 8">Catalyzes the GTP-dependent ribosomal translocation step during translation elongation. During this step, the ribosome changes from the pre-translocational (PRE) to the post-translocational (POST) state as the newly formed A-site-bound peptidyl-tRNA and P-site-bound deacylated tRNA move to the P and E sites, respectively. Catalyzes the coordinated movement of the two tRNA molecules, the mRNA and conformational changes in the ribosome.</text>
</comment>
<dbReference type="Pfam" id="PF00679">
    <property type="entry name" value="EFG_C"/>
    <property type="match status" value="1"/>
</dbReference>
<sequence length="728" mass="81173">MFPGDFSLSVSLFLTGFAMDLNKVRNIGISAHIDSGKTTLTERILFYSGRIHKIGEVKGAGDGATMDHMDLEKERGITITSAATQVRWDDHVINVIDTPGHVDFTVEVERSLRVLDGAILVLCSVGGVQSQSLTVDRQMKRYKVPRIAFVNKMDRTGANFYSVVRQIKEKLGATPVPIQIPIGAGPTFEGVIDLIDMIAITFEGARGEDVKREEIPANLLEEAKEHRHEMLEALSMFSDDLMVALLEEQDFPADELRKIIRGATLTQSITPVMCGSAFKDKGVQELLDGVIHFLPKPTDRTVTAIDIDATEKAKKAGELTEHETKRVNLSTNPADPLVCMAFKTVMEQFGQLTYTRLYQGAIKKGDSYINTRTGKKVRFGRLVRMHANDREDIDLAEAGDIVAIVGIDCASGDTFCSESVNYSLENIFVPEPVIRLSIEPAQRDGADRLSKALERFRREDPTFHVSSDPETNETIIAGMGQLHLEIYIERIKREYRCEVTVGEPKVAYKEMPTKTVEYNYKHKKQTGGSGQYAHIVGKIYPLPEDAEQNFIFNNNISQGRIPNQFIPPVEEGFERALVKGPLIECEVVRVGADLEDGSYHDVDSSERSFETAGWGCMRESLEKAGMVLLEPIMRLEVEAPENYQGSITGHLSSKRGVITQTDTREGTAYINAEIPLASMFDYANELRSMTQGKGGFSMEFGAYKQVPKSIQEEVVERRRKEKAERAKK</sequence>
<dbReference type="InterPro" id="IPR027417">
    <property type="entry name" value="P-loop_NTPase"/>
</dbReference>
<dbReference type="Pfam" id="PF03764">
    <property type="entry name" value="EFG_IV"/>
    <property type="match status" value="1"/>
</dbReference>
<dbReference type="STRING" id="1576369.SAMN05421753_13012"/>
<dbReference type="InterPro" id="IPR005517">
    <property type="entry name" value="Transl_elong_EFG/EF2_IV"/>
</dbReference>
<evidence type="ECO:0000256" key="1">
    <source>
        <dbReference type="ARBA" id="ARBA00005870"/>
    </source>
</evidence>
<evidence type="ECO:0000256" key="4">
    <source>
        <dbReference type="ARBA" id="ARBA00022768"/>
    </source>
</evidence>
<dbReference type="FunFam" id="3.30.70.870:FF:000001">
    <property type="entry name" value="Elongation factor G"/>
    <property type="match status" value="1"/>
</dbReference>
<dbReference type="Pfam" id="PF14492">
    <property type="entry name" value="EFG_III"/>
    <property type="match status" value="1"/>
</dbReference>
<dbReference type="FunFam" id="3.30.70.240:FF:000001">
    <property type="entry name" value="Elongation factor G"/>
    <property type="match status" value="1"/>
</dbReference>
<dbReference type="NCBIfam" id="TIGR00484">
    <property type="entry name" value="EF-G"/>
    <property type="match status" value="1"/>
</dbReference>
<feature type="domain" description="Tr-type G" evidence="9">
    <location>
        <begin position="22"/>
        <end position="298"/>
    </location>
</feature>
<dbReference type="GO" id="GO:0003924">
    <property type="term" value="F:GTPase activity"/>
    <property type="evidence" value="ECO:0007669"/>
    <property type="project" value="InterPro"/>
</dbReference>
<evidence type="ECO:0000256" key="8">
    <source>
        <dbReference type="HAMAP-Rule" id="MF_00054"/>
    </source>
</evidence>
<dbReference type="HAMAP" id="MF_00054_B">
    <property type="entry name" value="EF_G_EF_2_B"/>
    <property type="match status" value="1"/>
</dbReference>
<dbReference type="InterPro" id="IPR009000">
    <property type="entry name" value="Transl_B-barrel_sf"/>
</dbReference>
<evidence type="ECO:0000259" key="9">
    <source>
        <dbReference type="PROSITE" id="PS51722"/>
    </source>
</evidence>
<dbReference type="SUPFAM" id="SSF52540">
    <property type="entry name" value="P-loop containing nucleoside triphosphate hydrolases"/>
    <property type="match status" value="1"/>
</dbReference>
<evidence type="ECO:0000313" key="11">
    <source>
        <dbReference type="Proteomes" id="UP000199518"/>
    </source>
</evidence>
<dbReference type="InterPro" id="IPR035647">
    <property type="entry name" value="EFG_III/V"/>
</dbReference>
<evidence type="ECO:0000256" key="6">
    <source>
        <dbReference type="ARBA" id="ARBA00023134"/>
    </source>
</evidence>
<dbReference type="FunFam" id="3.40.50.300:FF:000029">
    <property type="entry name" value="Elongation factor G"/>
    <property type="match status" value="1"/>
</dbReference>
<dbReference type="SUPFAM" id="SSF50447">
    <property type="entry name" value="Translation proteins"/>
    <property type="match status" value="1"/>
</dbReference>
<dbReference type="InterPro" id="IPR041095">
    <property type="entry name" value="EFG_II"/>
</dbReference>
<dbReference type="GO" id="GO:0003746">
    <property type="term" value="F:translation elongation factor activity"/>
    <property type="evidence" value="ECO:0007669"/>
    <property type="project" value="UniProtKB-UniRule"/>
</dbReference>
<dbReference type="InterPro" id="IPR014721">
    <property type="entry name" value="Ribsml_uS5_D2-typ_fold_subgr"/>
</dbReference>
<dbReference type="AlphaFoldDB" id="A0A1I3TGJ6"/>
<accession>A0A1I3TGJ6</accession>
<dbReference type="NCBIfam" id="NF009381">
    <property type="entry name" value="PRK12740.1-5"/>
    <property type="match status" value="1"/>
</dbReference>
<keyword evidence="6 8" id="KW-0342">GTP-binding</keyword>
<dbReference type="Gene3D" id="3.30.70.870">
    <property type="entry name" value="Elongation Factor G (Translational Gtpase), domain 3"/>
    <property type="match status" value="1"/>
</dbReference>
<feature type="binding site" evidence="8">
    <location>
        <begin position="97"/>
        <end position="101"/>
    </location>
    <ligand>
        <name>GTP</name>
        <dbReference type="ChEBI" id="CHEBI:37565"/>
    </ligand>
</feature>
<dbReference type="EMBL" id="FOQD01000030">
    <property type="protein sequence ID" value="SFJ69750.1"/>
    <property type="molecule type" value="Genomic_DNA"/>
</dbReference>
<dbReference type="CDD" id="cd03713">
    <property type="entry name" value="EFG_mtEFG_C"/>
    <property type="match status" value="1"/>
</dbReference>
<dbReference type="CDD" id="cd16262">
    <property type="entry name" value="EFG_III"/>
    <property type="match status" value="1"/>
</dbReference>
<dbReference type="FunFam" id="2.40.30.10:FF:000022">
    <property type="entry name" value="Elongation factor G, mitochondrial"/>
    <property type="match status" value="1"/>
</dbReference>
<evidence type="ECO:0000313" key="10">
    <source>
        <dbReference type="EMBL" id="SFJ69750.1"/>
    </source>
</evidence>
<dbReference type="InterPro" id="IPR035649">
    <property type="entry name" value="EFG_V"/>
</dbReference>
<dbReference type="PANTHER" id="PTHR43636:SF2">
    <property type="entry name" value="ELONGATION FACTOR G, MITOCHONDRIAL"/>
    <property type="match status" value="1"/>
</dbReference>
<dbReference type="InterPro" id="IPR047872">
    <property type="entry name" value="EFG_IV"/>
</dbReference>
<dbReference type="SUPFAM" id="SSF54211">
    <property type="entry name" value="Ribosomal protein S5 domain 2-like"/>
    <property type="match status" value="1"/>
</dbReference>
<keyword evidence="11" id="KW-1185">Reference proteome</keyword>
<keyword evidence="8" id="KW-0963">Cytoplasm</keyword>
<dbReference type="InterPro" id="IPR005225">
    <property type="entry name" value="Small_GTP-bd"/>
</dbReference>
<name>A0A1I3TGJ6_9PLAN</name>
<dbReference type="InterPro" id="IPR000795">
    <property type="entry name" value="T_Tr_GTP-bd_dom"/>
</dbReference>
<dbReference type="InterPro" id="IPR000640">
    <property type="entry name" value="EFG_V-like"/>
</dbReference>
<dbReference type="CDD" id="cd04091">
    <property type="entry name" value="mtEFG1_II_like"/>
    <property type="match status" value="1"/>
</dbReference>
<dbReference type="CDD" id="cd01886">
    <property type="entry name" value="EF-G"/>
    <property type="match status" value="1"/>
</dbReference>
<dbReference type="PANTHER" id="PTHR43636">
    <property type="entry name" value="ELONGATION FACTOR G, MITOCHONDRIAL"/>
    <property type="match status" value="1"/>
</dbReference>
<dbReference type="Gene3D" id="3.40.50.300">
    <property type="entry name" value="P-loop containing nucleotide triphosphate hydrolases"/>
    <property type="match status" value="1"/>
</dbReference>
<evidence type="ECO:0000256" key="5">
    <source>
        <dbReference type="ARBA" id="ARBA00022917"/>
    </source>
</evidence>
<dbReference type="SMART" id="SM00838">
    <property type="entry name" value="EFG_C"/>
    <property type="match status" value="1"/>
</dbReference>
<dbReference type="CDD" id="cd01434">
    <property type="entry name" value="EFG_mtEFG1_IV"/>
    <property type="match status" value="1"/>
</dbReference>
<proteinExistence type="inferred from homology"/>
<dbReference type="NCBIfam" id="TIGR00231">
    <property type="entry name" value="small_GTP"/>
    <property type="match status" value="1"/>
</dbReference>
<keyword evidence="4 8" id="KW-0251">Elongation factor</keyword>
<reference evidence="11" key="1">
    <citation type="submission" date="2016-10" db="EMBL/GenBank/DDBJ databases">
        <authorList>
            <person name="Varghese N."/>
            <person name="Submissions S."/>
        </authorList>
    </citation>
    <scope>NUCLEOTIDE SEQUENCE [LARGE SCALE GENOMIC DNA]</scope>
    <source>
        <strain evidence="11">DSM 26348</strain>
    </source>
</reference>
<evidence type="ECO:0000256" key="7">
    <source>
        <dbReference type="ARBA" id="ARBA00024731"/>
    </source>
</evidence>
<dbReference type="Gene3D" id="3.30.70.240">
    <property type="match status" value="1"/>
</dbReference>
<dbReference type="Pfam" id="PF03144">
    <property type="entry name" value="GTP_EFTU_D2"/>
    <property type="match status" value="1"/>
</dbReference>
<comment type="subcellular location">
    <subcellularLocation>
        <location evidence="8">Cytoplasm</location>
    </subcellularLocation>
</comment>
<keyword evidence="5 8" id="KW-0648">Protein biosynthesis</keyword>
<dbReference type="SUPFAM" id="SSF54980">
    <property type="entry name" value="EF-G C-terminal domain-like"/>
    <property type="match status" value="2"/>
</dbReference>
<organism evidence="10 11">
    <name type="scientific">Planctomicrobium piriforme</name>
    <dbReference type="NCBI Taxonomy" id="1576369"/>
    <lineage>
        <taxon>Bacteria</taxon>
        <taxon>Pseudomonadati</taxon>
        <taxon>Planctomycetota</taxon>
        <taxon>Planctomycetia</taxon>
        <taxon>Planctomycetales</taxon>
        <taxon>Planctomycetaceae</taxon>
        <taxon>Planctomicrobium</taxon>
    </lineage>
</organism>
<protein>
    <recommendedName>
        <fullName evidence="2 8">Elongation factor G</fullName>
        <shortName evidence="8">EF-G</shortName>
    </recommendedName>
</protein>
<feature type="binding site" evidence="8">
    <location>
        <begin position="151"/>
        <end position="154"/>
    </location>
    <ligand>
        <name>GTP</name>
        <dbReference type="ChEBI" id="CHEBI:37565"/>
    </ligand>
</feature>
<dbReference type="InterPro" id="IPR020568">
    <property type="entry name" value="Ribosomal_Su5_D2-typ_SF"/>
</dbReference>
<dbReference type="Pfam" id="PF00009">
    <property type="entry name" value="GTP_EFTU"/>
    <property type="match status" value="1"/>
</dbReference>
<dbReference type="PROSITE" id="PS51722">
    <property type="entry name" value="G_TR_2"/>
    <property type="match status" value="1"/>
</dbReference>
<dbReference type="GO" id="GO:0005525">
    <property type="term" value="F:GTP binding"/>
    <property type="evidence" value="ECO:0007669"/>
    <property type="project" value="UniProtKB-UniRule"/>
</dbReference>
<dbReference type="GO" id="GO:0005737">
    <property type="term" value="C:cytoplasm"/>
    <property type="evidence" value="ECO:0007669"/>
    <property type="project" value="UniProtKB-SubCell"/>
</dbReference>
<feature type="binding site" evidence="8">
    <location>
        <begin position="31"/>
        <end position="38"/>
    </location>
    <ligand>
        <name>GTP</name>
        <dbReference type="ChEBI" id="CHEBI:37565"/>
    </ligand>
</feature>
<dbReference type="SMART" id="SM00889">
    <property type="entry name" value="EFG_IV"/>
    <property type="match status" value="1"/>
</dbReference>
<comment type="similarity">
    <text evidence="1 8">Belongs to the TRAFAC class translation factor GTPase superfamily. Classic translation factor GTPase family. EF-G/EF-2 subfamily.</text>
</comment>